<dbReference type="Gene3D" id="2.20.70.30">
    <property type="entry name" value="Nascent polypeptide-associated complex domain"/>
    <property type="match status" value="1"/>
</dbReference>
<dbReference type="PIRSF" id="PIRSF015901">
    <property type="entry name" value="NAC_alpha"/>
    <property type="match status" value="1"/>
</dbReference>
<dbReference type="Proteomes" id="UP000007797">
    <property type="component" value="Unassembled WGS sequence"/>
</dbReference>
<dbReference type="RefSeq" id="XP_004356121.1">
    <property type="nucleotide sequence ID" value="XM_004356068.1"/>
</dbReference>
<gene>
    <name evidence="3" type="primary">nacA</name>
    <name evidence="3" type="ORF">DFA_08633</name>
</gene>
<dbReference type="EMBL" id="GL883021">
    <property type="protein sequence ID" value="EGG17637.1"/>
    <property type="molecule type" value="Genomic_DNA"/>
</dbReference>
<dbReference type="InterPro" id="IPR002715">
    <property type="entry name" value="Nas_poly-pep-assoc_cplx_dom"/>
</dbReference>
<evidence type="ECO:0000259" key="2">
    <source>
        <dbReference type="PROSITE" id="PS51151"/>
    </source>
</evidence>
<dbReference type="Pfam" id="PF01849">
    <property type="entry name" value="NAC"/>
    <property type="match status" value="1"/>
</dbReference>
<evidence type="ECO:0000256" key="1">
    <source>
        <dbReference type="SAM" id="MobiDB-lite"/>
    </source>
</evidence>
<dbReference type="OrthoDB" id="3169036at2759"/>
<name>F4Q3C7_CACFS</name>
<evidence type="ECO:0000313" key="4">
    <source>
        <dbReference type="Proteomes" id="UP000007797"/>
    </source>
</evidence>
<dbReference type="SMART" id="SM01407">
    <property type="entry name" value="NAC"/>
    <property type="match status" value="1"/>
</dbReference>
<dbReference type="GeneID" id="14868809"/>
<feature type="domain" description="NAC-A/B" evidence="2">
    <location>
        <begin position="29"/>
        <end position="94"/>
    </location>
</feature>
<dbReference type="STRING" id="1054147.F4Q3C7"/>
<dbReference type="KEGG" id="dfa:DFA_08633"/>
<dbReference type="PANTHER" id="PTHR21713">
    <property type="entry name" value="NASCENT POLYPEPTIDE ASSOCIATED COMPLEX ALPHA SUBUNIT-RELATED"/>
    <property type="match status" value="1"/>
</dbReference>
<keyword evidence="4" id="KW-1185">Reference proteome</keyword>
<dbReference type="AlphaFoldDB" id="F4Q3C7"/>
<evidence type="ECO:0000313" key="3">
    <source>
        <dbReference type="EMBL" id="EGG17637.1"/>
    </source>
</evidence>
<dbReference type="GO" id="GO:0005854">
    <property type="term" value="C:nascent polypeptide-associated complex"/>
    <property type="evidence" value="ECO:0007669"/>
    <property type="project" value="InterPro"/>
</dbReference>
<dbReference type="InterPro" id="IPR038187">
    <property type="entry name" value="NAC_A/B_dom_sf"/>
</dbReference>
<dbReference type="PROSITE" id="PS51151">
    <property type="entry name" value="NAC_AB"/>
    <property type="match status" value="1"/>
</dbReference>
<reference evidence="4" key="1">
    <citation type="journal article" date="2011" name="Genome Res.">
        <title>Phylogeny-wide analysis of social amoeba genomes highlights ancient origins for complex intercellular communication.</title>
        <authorList>
            <person name="Heidel A.J."/>
            <person name="Lawal H.M."/>
            <person name="Felder M."/>
            <person name="Schilde C."/>
            <person name="Helps N.R."/>
            <person name="Tunggal B."/>
            <person name="Rivero F."/>
            <person name="John U."/>
            <person name="Schleicher M."/>
            <person name="Eichinger L."/>
            <person name="Platzer M."/>
            <person name="Noegel A.A."/>
            <person name="Schaap P."/>
            <person name="Gloeckner G."/>
        </authorList>
    </citation>
    <scope>NUCLEOTIDE SEQUENCE [LARGE SCALE GENOMIC DNA]</scope>
    <source>
        <strain evidence="4">SH3</strain>
    </source>
</reference>
<dbReference type="OMA" id="TQHAQMS"/>
<protein>
    <submittedName>
        <fullName evidence="3">Nascent polypeptide-associated complex alpha subunit</fullName>
    </submittedName>
</protein>
<dbReference type="Gene3D" id="1.10.8.10">
    <property type="entry name" value="DNA helicase RuvA subunit, C-terminal domain"/>
    <property type="match status" value="1"/>
</dbReference>
<accession>F4Q3C7</accession>
<dbReference type="InterPro" id="IPR016641">
    <property type="entry name" value="EGD2/NACA0like"/>
</dbReference>
<feature type="region of interest" description="Disordered" evidence="1">
    <location>
        <begin position="1"/>
        <end position="35"/>
    </location>
</feature>
<sequence>MATIEEIPEDIQVEDDEQTTTTGAGKKSSRTEKKNRAAIEKLGMKLVPDIVRATLKQSKGLLCVVAQPEVYKAIGSDTFVILGETTFEDPNASRARSAAKNIEEVAPKTTFPEPKTVASTSTTSTTTVADDEEVDLQGLDPKDVEVVMKESGGASKAKVVEALKKTGDIVAAVLELTQ</sequence>
<dbReference type="CDD" id="cd22054">
    <property type="entry name" value="NAC_NACA"/>
    <property type="match status" value="1"/>
</dbReference>
<feature type="compositionally biased region" description="Acidic residues" evidence="1">
    <location>
        <begin position="1"/>
        <end position="18"/>
    </location>
</feature>
<organism evidence="3 4">
    <name type="scientific">Cavenderia fasciculata</name>
    <name type="common">Slime mold</name>
    <name type="synonym">Dictyostelium fasciculatum</name>
    <dbReference type="NCBI Taxonomy" id="261658"/>
    <lineage>
        <taxon>Eukaryota</taxon>
        <taxon>Amoebozoa</taxon>
        <taxon>Evosea</taxon>
        <taxon>Eumycetozoa</taxon>
        <taxon>Dictyostelia</taxon>
        <taxon>Acytosteliales</taxon>
        <taxon>Cavenderiaceae</taxon>
        <taxon>Cavenderia</taxon>
    </lineage>
</organism>
<proteinExistence type="predicted"/>